<evidence type="ECO:0000256" key="1">
    <source>
        <dbReference type="SAM" id="MobiDB-lite"/>
    </source>
</evidence>
<dbReference type="InterPro" id="IPR029341">
    <property type="entry name" value="FAM21/CAPZIP"/>
</dbReference>
<reference evidence="3" key="1">
    <citation type="submission" date="2025-08" db="UniProtKB">
        <authorList>
            <consortium name="Ensembl"/>
        </authorList>
    </citation>
    <scope>IDENTIFICATION</scope>
</reference>
<accession>A0A3B4A3T3</accession>
<evidence type="ECO:0000313" key="3">
    <source>
        <dbReference type="Ensembl" id="ENSPMGP00000011141.1"/>
    </source>
</evidence>
<feature type="compositionally biased region" description="Low complexity" evidence="1">
    <location>
        <begin position="145"/>
        <end position="156"/>
    </location>
</feature>
<feature type="domain" description="FAM21/CAPZIP" evidence="2">
    <location>
        <begin position="97"/>
        <end position="156"/>
    </location>
</feature>
<dbReference type="Proteomes" id="UP000261520">
    <property type="component" value="Unplaced"/>
</dbReference>
<feature type="compositionally biased region" description="Basic and acidic residues" evidence="1">
    <location>
        <begin position="185"/>
        <end position="210"/>
    </location>
</feature>
<dbReference type="AlphaFoldDB" id="A0A3B4A3T3"/>
<feature type="compositionally biased region" description="Basic residues" evidence="1">
    <location>
        <begin position="124"/>
        <end position="141"/>
    </location>
</feature>
<keyword evidence="4" id="KW-1185">Reference proteome</keyword>
<evidence type="ECO:0000259" key="2">
    <source>
        <dbReference type="Pfam" id="PF15255"/>
    </source>
</evidence>
<dbReference type="STRING" id="409849.ENSPMGP00000011141"/>
<dbReference type="Pfam" id="PF15255">
    <property type="entry name" value="CAP-ZIP_m"/>
    <property type="match status" value="1"/>
</dbReference>
<feature type="region of interest" description="Disordered" evidence="1">
    <location>
        <begin position="76"/>
        <end position="268"/>
    </location>
</feature>
<evidence type="ECO:0000313" key="4">
    <source>
        <dbReference type="Proteomes" id="UP000261520"/>
    </source>
</evidence>
<dbReference type="Ensembl" id="ENSPMGT00000011883.1">
    <property type="protein sequence ID" value="ENSPMGP00000011141.1"/>
    <property type="gene ID" value="ENSPMGG00000009238.1"/>
</dbReference>
<sequence length="268" mass="29515">MFLYLFPLQKDSPAKPSVAELAGRFKGHILPMPTSNDQVKVLSFKDTLCNFSIYILFKCESLEKSLKISLSLPDVKLQPPPSPLSPLTPLSPSLRPPQPSSEEEEPVGFETPPEGTTLPNFNKTRARLSFKRRPPTRQHRKSAGEEPTSPESSASPCELSHPTENGLGDQVFPSPTEEATSGPGEQEKEGDRDCDTIAEEEVTRGHPEEKSESEEQTGEEQGKTAEGQEEEEQEQKPPSEHCADEGEGSEEKMETRSEEADKDGNEGI</sequence>
<organism evidence="3 4">
    <name type="scientific">Periophthalmus magnuspinnatus</name>
    <dbReference type="NCBI Taxonomy" id="409849"/>
    <lineage>
        <taxon>Eukaryota</taxon>
        <taxon>Metazoa</taxon>
        <taxon>Chordata</taxon>
        <taxon>Craniata</taxon>
        <taxon>Vertebrata</taxon>
        <taxon>Euteleostomi</taxon>
        <taxon>Actinopterygii</taxon>
        <taxon>Neopterygii</taxon>
        <taxon>Teleostei</taxon>
        <taxon>Neoteleostei</taxon>
        <taxon>Acanthomorphata</taxon>
        <taxon>Gobiaria</taxon>
        <taxon>Gobiiformes</taxon>
        <taxon>Gobioidei</taxon>
        <taxon>Gobiidae</taxon>
        <taxon>Oxudercinae</taxon>
        <taxon>Periophthalmus</taxon>
    </lineage>
</organism>
<feature type="compositionally biased region" description="Basic and acidic residues" evidence="1">
    <location>
        <begin position="234"/>
        <end position="268"/>
    </location>
</feature>
<name>A0A3B4A3T3_9GOBI</name>
<proteinExistence type="predicted"/>
<protein>
    <recommendedName>
        <fullName evidence="2">FAM21/CAPZIP domain-containing protein</fullName>
    </recommendedName>
</protein>
<reference evidence="3" key="2">
    <citation type="submission" date="2025-09" db="UniProtKB">
        <authorList>
            <consortium name="Ensembl"/>
        </authorList>
    </citation>
    <scope>IDENTIFICATION</scope>
</reference>